<evidence type="ECO:0000256" key="4">
    <source>
        <dbReference type="ARBA" id="ARBA00022801"/>
    </source>
</evidence>
<dbReference type="GO" id="GO:0008936">
    <property type="term" value="F:nicotinamidase activity"/>
    <property type="evidence" value="ECO:0007669"/>
    <property type="project" value="UniProtKB-EC"/>
</dbReference>
<dbReference type="Pfam" id="PF00857">
    <property type="entry name" value="Isochorismatase"/>
    <property type="match status" value="1"/>
</dbReference>
<dbReference type="PANTHER" id="PTHR11080:SF2">
    <property type="entry name" value="LD05707P"/>
    <property type="match status" value="1"/>
</dbReference>
<dbReference type="GO" id="GO:0046872">
    <property type="term" value="F:metal ion binding"/>
    <property type="evidence" value="ECO:0007669"/>
    <property type="project" value="UniProtKB-KW"/>
</dbReference>
<dbReference type="EC" id="3.5.1.19" evidence="6"/>
<evidence type="ECO:0000313" key="10">
    <source>
        <dbReference type="Proteomes" id="UP000823633"/>
    </source>
</evidence>
<sequence length="172" mass="18607">MRILVVVDMQNDFITGALGTVEAQGIVEAVRRKVASFDGEVIFTLDTHTEDYLSSQEGRMLPVTHCVKGTEGWKLDEGLEDFASAHGCLRFEKPTFGSTALAHHLAARKDEIESVELVGLCTDICVVSNALILKAVLSETPIIVDSSCCAGVTTERHQAALETMASCQVIVR</sequence>
<evidence type="ECO:0000256" key="2">
    <source>
        <dbReference type="ARBA" id="ARBA00022642"/>
    </source>
</evidence>
<comment type="pathway">
    <text evidence="5">Cofactor biosynthesis; nicotinate biosynthesis; nicotinate from nicotinamide: step 1/1.</text>
</comment>
<keyword evidence="3" id="KW-0479">Metal-binding</keyword>
<evidence type="ECO:0000256" key="6">
    <source>
        <dbReference type="ARBA" id="ARBA00039017"/>
    </source>
</evidence>
<evidence type="ECO:0000313" key="9">
    <source>
        <dbReference type="EMBL" id="MBO8443527.1"/>
    </source>
</evidence>
<gene>
    <name evidence="9" type="ORF">IAC42_07180</name>
</gene>
<dbReference type="Proteomes" id="UP000823633">
    <property type="component" value="Unassembled WGS sequence"/>
</dbReference>
<dbReference type="PANTHER" id="PTHR11080">
    <property type="entry name" value="PYRAZINAMIDASE/NICOTINAMIDASE"/>
    <property type="match status" value="1"/>
</dbReference>
<evidence type="ECO:0000256" key="1">
    <source>
        <dbReference type="ARBA" id="ARBA00006336"/>
    </source>
</evidence>
<evidence type="ECO:0000259" key="8">
    <source>
        <dbReference type="Pfam" id="PF00857"/>
    </source>
</evidence>
<dbReference type="InterPro" id="IPR000868">
    <property type="entry name" value="Isochorismatase-like_dom"/>
</dbReference>
<keyword evidence="4 9" id="KW-0378">Hydrolase</keyword>
<comment type="caution">
    <text evidence="9">The sequence shown here is derived from an EMBL/GenBank/DDBJ whole genome shotgun (WGS) entry which is preliminary data.</text>
</comment>
<evidence type="ECO:0000256" key="3">
    <source>
        <dbReference type="ARBA" id="ARBA00022723"/>
    </source>
</evidence>
<dbReference type="SUPFAM" id="SSF52499">
    <property type="entry name" value="Isochorismatase-like hydrolases"/>
    <property type="match status" value="1"/>
</dbReference>
<dbReference type="GO" id="GO:0019363">
    <property type="term" value="P:pyridine nucleotide biosynthetic process"/>
    <property type="evidence" value="ECO:0007669"/>
    <property type="project" value="UniProtKB-KW"/>
</dbReference>
<feature type="domain" description="Isochorismatase-like" evidence="8">
    <location>
        <begin position="3"/>
        <end position="170"/>
    </location>
</feature>
<evidence type="ECO:0000256" key="5">
    <source>
        <dbReference type="ARBA" id="ARBA00037900"/>
    </source>
</evidence>
<proteinExistence type="inferred from homology"/>
<dbReference type="InterPro" id="IPR052347">
    <property type="entry name" value="Isochorismatase_Nicotinamidase"/>
</dbReference>
<reference evidence="9" key="1">
    <citation type="submission" date="2020-10" db="EMBL/GenBank/DDBJ databases">
        <authorList>
            <person name="Gilroy R."/>
        </authorList>
    </citation>
    <scope>NUCLEOTIDE SEQUENCE</scope>
    <source>
        <strain evidence="9">11167</strain>
    </source>
</reference>
<evidence type="ECO:0000256" key="7">
    <source>
        <dbReference type="ARBA" id="ARBA00043224"/>
    </source>
</evidence>
<organism evidence="9 10">
    <name type="scientific">Candidatus Aphodenecus pullistercoris</name>
    <dbReference type="NCBI Taxonomy" id="2840669"/>
    <lineage>
        <taxon>Bacteria</taxon>
        <taxon>Pseudomonadati</taxon>
        <taxon>Spirochaetota</taxon>
        <taxon>Spirochaetia</taxon>
        <taxon>Spirochaetales</taxon>
        <taxon>Candidatus Aphodenecus</taxon>
    </lineage>
</organism>
<reference evidence="9" key="2">
    <citation type="journal article" date="2021" name="PeerJ">
        <title>Extensive microbial diversity within the chicken gut microbiome revealed by metagenomics and culture.</title>
        <authorList>
            <person name="Gilroy R."/>
            <person name="Ravi A."/>
            <person name="Getino M."/>
            <person name="Pursley I."/>
            <person name="Horton D.L."/>
            <person name="Alikhan N.F."/>
            <person name="Baker D."/>
            <person name="Gharbi K."/>
            <person name="Hall N."/>
            <person name="Watson M."/>
            <person name="Adriaenssens E.M."/>
            <person name="Foster-Nyarko E."/>
            <person name="Jarju S."/>
            <person name="Secka A."/>
            <person name="Antonio M."/>
            <person name="Oren A."/>
            <person name="Chaudhuri R.R."/>
            <person name="La Ragione R."/>
            <person name="Hildebrand F."/>
            <person name="Pallen M.J."/>
        </authorList>
    </citation>
    <scope>NUCLEOTIDE SEQUENCE</scope>
    <source>
        <strain evidence="9">11167</strain>
    </source>
</reference>
<dbReference type="EMBL" id="JADIMU010000046">
    <property type="protein sequence ID" value="MBO8443527.1"/>
    <property type="molecule type" value="Genomic_DNA"/>
</dbReference>
<comment type="similarity">
    <text evidence="1">Belongs to the isochorismatase family.</text>
</comment>
<dbReference type="Gene3D" id="3.40.50.850">
    <property type="entry name" value="Isochorismatase-like"/>
    <property type="match status" value="1"/>
</dbReference>
<dbReference type="AlphaFoldDB" id="A0A9D9EA60"/>
<dbReference type="InterPro" id="IPR036380">
    <property type="entry name" value="Isochorismatase-like_sf"/>
</dbReference>
<keyword evidence="2" id="KW-0662">Pyridine nucleotide biosynthesis</keyword>
<name>A0A9D9EA60_9SPIR</name>
<accession>A0A9D9EA60</accession>
<dbReference type="CDD" id="cd00431">
    <property type="entry name" value="cysteine_hydrolases"/>
    <property type="match status" value="1"/>
</dbReference>
<protein>
    <recommendedName>
        <fullName evidence="6">nicotinamidase</fullName>
        <ecNumber evidence="6">3.5.1.19</ecNumber>
    </recommendedName>
    <alternativeName>
        <fullName evidence="7">Nicotinamide deamidase</fullName>
    </alternativeName>
</protein>